<dbReference type="InterPro" id="IPR000477">
    <property type="entry name" value="RT_dom"/>
</dbReference>
<keyword evidence="6 11" id="KW-0695">RNA-directed DNA polymerase</keyword>
<feature type="domain" description="Reverse transcriptase" evidence="10">
    <location>
        <begin position="17"/>
        <end position="229"/>
    </location>
</feature>
<dbReference type="Proteomes" id="UP000602260">
    <property type="component" value="Unassembled WGS sequence"/>
</dbReference>
<sequence length="308" mass="35323">MVCKSYSDLERLLGISVKALYSVSNASWKHYRSVKIPKNDRGEFRELHVPDEFLKTVQRRIADRLLSAYPVSPYATAYRPGGSTIVNARPHVGKNVLLKLDIHHFFDNILYATVKEKAFPAEDYSESIRILLTILCVHKDALPQGAPTSPVISNIIMRDFDCTVGGWCDARGIAYTRYCDDMTFSGDFDSREVVSLVRTELRKMGLFLNEKKTVRAVRGQRQSVTGLVVNEGLRIPAAYRKKLRQEVYYCRKFGVAAHLQRMGSGERAEEYLPKLLGRINYACSVMPDDQELRQERRWVMQQLHTLER</sequence>
<proteinExistence type="inferred from homology"/>
<dbReference type="EC" id="2.7.7.49" evidence="1"/>
<keyword evidence="5" id="KW-0460">Magnesium</keyword>
<dbReference type="GO" id="GO:0003964">
    <property type="term" value="F:RNA-directed DNA polymerase activity"/>
    <property type="evidence" value="ECO:0007669"/>
    <property type="project" value="UniProtKB-KW"/>
</dbReference>
<dbReference type="GO" id="GO:0046872">
    <property type="term" value="F:metal ion binding"/>
    <property type="evidence" value="ECO:0007669"/>
    <property type="project" value="UniProtKB-KW"/>
</dbReference>
<organism evidence="11 12">
    <name type="scientific">Flintibacter faecis</name>
    <dbReference type="NCBI Taxonomy" id="2763047"/>
    <lineage>
        <taxon>Bacteria</taxon>
        <taxon>Bacillati</taxon>
        <taxon>Bacillota</taxon>
        <taxon>Clostridia</taxon>
        <taxon>Eubacteriales</taxon>
        <taxon>Flintibacter</taxon>
    </lineage>
</organism>
<evidence type="ECO:0000256" key="7">
    <source>
        <dbReference type="ARBA" id="ARBA00023118"/>
    </source>
</evidence>
<comment type="caution">
    <text evidence="11">The sequence shown here is derived from an EMBL/GenBank/DDBJ whole genome shotgun (WGS) entry which is preliminary data.</text>
</comment>
<evidence type="ECO:0000256" key="1">
    <source>
        <dbReference type="ARBA" id="ARBA00012493"/>
    </source>
</evidence>
<dbReference type="InterPro" id="IPR000123">
    <property type="entry name" value="Reverse_transcriptase_msDNA"/>
</dbReference>
<keyword evidence="12" id="KW-1185">Reference proteome</keyword>
<evidence type="ECO:0000256" key="5">
    <source>
        <dbReference type="ARBA" id="ARBA00022842"/>
    </source>
</evidence>
<evidence type="ECO:0000313" key="12">
    <source>
        <dbReference type="Proteomes" id="UP000602260"/>
    </source>
</evidence>
<gene>
    <name evidence="11" type="ORF">H8S55_00595</name>
</gene>
<dbReference type="InterPro" id="IPR051083">
    <property type="entry name" value="GrpII_Intron_Splice-Mob/Def"/>
</dbReference>
<reference evidence="11" key="1">
    <citation type="submission" date="2020-08" db="EMBL/GenBank/DDBJ databases">
        <title>Genome public.</title>
        <authorList>
            <person name="Liu C."/>
            <person name="Sun Q."/>
        </authorList>
    </citation>
    <scope>NUCLEOTIDE SEQUENCE</scope>
    <source>
        <strain evidence="11">BX5</strain>
    </source>
</reference>
<dbReference type="SUPFAM" id="SSF56672">
    <property type="entry name" value="DNA/RNA polymerases"/>
    <property type="match status" value="1"/>
</dbReference>
<dbReference type="InterPro" id="IPR043502">
    <property type="entry name" value="DNA/RNA_pol_sf"/>
</dbReference>
<evidence type="ECO:0000256" key="8">
    <source>
        <dbReference type="ARBA" id="ARBA00034120"/>
    </source>
</evidence>
<name>A0A8J6IX07_9FIRM</name>
<dbReference type="PANTHER" id="PTHR34047:SF7">
    <property type="entry name" value="RNA-DIRECTED DNA POLYMERASE"/>
    <property type="match status" value="1"/>
</dbReference>
<evidence type="ECO:0000256" key="6">
    <source>
        <dbReference type="ARBA" id="ARBA00022918"/>
    </source>
</evidence>
<dbReference type="EMBL" id="JACOPN010000001">
    <property type="protein sequence ID" value="MBC5715840.1"/>
    <property type="molecule type" value="Genomic_DNA"/>
</dbReference>
<dbReference type="GO" id="GO:0003723">
    <property type="term" value="F:RNA binding"/>
    <property type="evidence" value="ECO:0007669"/>
    <property type="project" value="InterPro"/>
</dbReference>
<dbReference type="PROSITE" id="PS50878">
    <property type="entry name" value="RT_POL"/>
    <property type="match status" value="1"/>
</dbReference>
<dbReference type="GO" id="GO:0051607">
    <property type="term" value="P:defense response to virus"/>
    <property type="evidence" value="ECO:0007669"/>
    <property type="project" value="UniProtKB-KW"/>
</dbReference>
<comment type="catalytic activity">
    <reaction evidence="9">
        <text>DNA(n) + a 2'-deoxyribonucleoside 5'-triphosphate = DNA(n+1) + diphosphate</text>
        <dbReference type="Rhea" id="RHEA:22508"/>
        <dbReference type="Rhea" id="RHEA-COMP:17339"/>
        <dbReference type="Rhea" id="RHEA-COMP:17340"/>
        <dbReference type="ChEBI" id="CHEBI:33019"/>
        <dbReference type="ChEBI" id="CHEBI:61560"/>
        <dbReference type="ChEBI" id="CHEBI:173112"/>
        <dbReference type="EC" id="2.7.7.49"/>
    </reaction>
</comment>
<keyword evidence="2" id="KW-0808">Transferase</keyword>
<keyword evidence="7" id="KW-0051">Antiviral defense</keyword>
<dbReference type="PANTHER" id="PTHR34047">
    <property type="entry name" value="NUCLEAR INTRON MATURASE 1, MITOCHONDRIAL-RELATED"/>
    <property type="match status" value="1"/>
</dbReference>
<dbReference type="PRINTS" id="PR00866">
    <property type="entry name" value="RNADNAPOLMS"/>
</dbReference>
<evidence type="ECO:0000256" key="3">
    <source>
        <dbReference type="ARBA" id="ARBA00022695"/>
    </source>
</evidence>
<evidence type="ECO:0000313" key="11">
    <source>
        <dbReference type="EMBL" id="MBC5715840.1"/>
    </source>
</evidence>
<evidence type="ECO:0000256" key="4">
    <source>
        <dbReference type="ARBA" id="ARBA00022723"/>
    </source>
</evidence>
<protein>
    <recommendedName>
        <fullName evidence="1">RNA-directed DNA polymerase</fullName>
        <ecNumber evidence="1">2.7.7.49</ecNumber>
    </recommendedName>
</protein>
<accession>A0A8J6IX07</accession>
<evidence type="ECO:0000256" key="9">
    <source>
        <dbReference type="ARBA" id="ARBA00048173"/>
    </source>
</evidence>
<keyword evidence="3" id="KW-0548">Nucleotidyltransferase</keyword>
<dbReference type="CDD" id="cd03487">
    <property type="entry name" value="RT_Bac_retron_II"/>
    <property type="match status" value="1"/>
</dbReference>
<comment type="similarity">
    <text evidence="8">Belongs to the bacterial reverse transcriptase family.</text>
</comment>
<dbReference type="AlphaFoldDB" id="A0A8J6IX07"/>
<evidence type="ECO:0000259" key="10">
    <source>
        <dbReference type="PROSITE" id="PS50878"/>
    </source>
</evidence>
<keyword evidence="4" id="KW-0479">Metal-binding</keyword>
<dbReference type="Pfam" id="PF00078">
    <property type="entry name" value="RVT_1"/>
    <property type="match status" value="1"/>
</dbReference>
<dbReference type="RefSeq" id="WP_186877378.1">
    <property type="nucleotide sequence ID" value="NZ_JACOPN010000001.1"/>
</dbReference>
<evidence type="ECO:0000256" key="2">
    <source>
        <dbReference type="ARBA" id="ARBA00022679"/>
    </source>
</evidence>